<accession>X1VWA5</accession>
<comment type="caution">
    <text evidence="1">The sequence shown here is derived from an EMBL/GenBank/DDBJ whole genome shotgun (WGS) entry which is preliminary data.</text>
</comment>
<feature type="non-terminal residue" evidence="1">
    <location>
        <position position="1"/>
    </location>
</feature>
<sequence>IGKDFAVLRCDGLQLHNEAKEAPKRSLDELSYDERVALAKTIRETMKERKYESVIFFAISGFEDAAYIHVLESSRIPYQMVKRLSRIGGEKVAQVSYTRPKTKVIALDASDVTMLYKARGSLEIEIGKMWILLSLSLVH</sequence>
<dbReference type="AlphaFoldDB" id="X1VWA5"/>
<evidence type="ECO:0000313" key="1">
    <source>
        <dbReference type="EMBL" id="GAJ22701.1"/>
    </source>
</evidence>
<proteinExistence type="predicted"/>
<name>X1VWA5_9ZZZZ</name>
<protein>
    <submittedName>
        <fullName evidence="1">Uncharacterized protein</fullName>
    </submittedName>
</protein>
<gene>
    <name evidence="1" type="ORF">S12H4_55706</name>
</gene>
<reference evidence="1" key="1">
    <citation type="journal article" date="2014" name="Front. Microbiol.">
        <title>High frequency of phylogenetically diverse reductive dehalogenase-homologous genes in deep subseafloor sedimentary metagenomes.</title>
        <authorList>
            <person name="Kawai M."/>
            <person name="Futagami T."/>
            <person name="Toyoda A."/>
            <person name="Takaki Y."/>
            <person name="Nishi S."/>
            <person name="Hori S."/>
            <person name="Arai W."/>
            <person name="Tsubouchi T."/>
            <person name="Morono Y."/>
            <person name="Uchiyama I."/>
            <person name="Ito T."/>
            <person name="Fujiyama A."/>
            <person name="Inagaki F."/>
            <person name="Takami H."/>
        </authorList>
    </citation>
    <scope>NUCLEOTIDE SEQUENCE</scope>
    <source>
        <strain evidence="1">Expedition CK06-06</strain>
    </source>
</reference>
<dbReference type="EMBL" id="BARW01035766">
    <property type="protein sequence ID" value="GAJ22701.1"/>
    <property type="molecule type" value="Genomic_DNA"/>
</dbReference>
<organism evidence="1">
    <name type="scientific">marine sediment metagenome</name>
    <dbReference type="NCBI Taxonomy" id="412755"/>
    <lineage>
        <taxon>unclassified sequences</taxon>
        <taxon>metagenomes</taxon>
        <taxon>ecological metagenomes</taxon>
    </lineage>
</organism>